<evidence type="ECO:0000313" key="2">
    <source>
        <dbReference type="EMBL" id="ENN71703.1"/>
    </source>
</evidence>
<organism evidence="2">
    <name type="scientific">Dendroctonus ponderosae</name>
    <name type="common">Mountain pine beetle</name>
    <dbReference type="NCBI Taxonomy" id="77166"/>
    <lineage>
        <taxon>Eukaryota</taxon>
        <taxon>Metazoa</taxon>
        <taxon>Ecdysozoa</taxon>
        <taxon>Arthropoda</taxon>
        <taxon>Hexapoda</taxon>
        <taxon>Insecta</taxon>
        <taxon>Pterygota</taxon>
        <taxon>Neoptera</taxon>
        <taxon>Endopterygota</taxon>
        <taxon>Coleoptera</taxon>
        <taxon>Polyphaga</taxon>
        <taxon>Cucujiformia</taxon>
        <taxon>Curculionidae</taxon>
        <taxon>Scolytinae</taxon>
        <taxon>Dendroctonus</taxon>
    </lineage>
</organism>
<feature type="non-terminal residue" evidence="2">
    <location>
        <position position="1"/>
    </location>
</feature>
<evidence type="ECO:0000313" key="4">
    <source>
        <dbReference type="Proteomes" id="UP000030742"/>
    </source>
</evidence>
<dbReference type="OMA" id="PAEECEQ"/>
<evidence type="ECO:0000313" key="3">
    <source>
        <dbReference type="EMBL" id="ERL87219.1"/>
    </source>
</evidence>
<accession>N6T2E0</accession>
<proteinExistence type="predicted"/>
<dbReference type="HOGENOM" id="CLU_892041_0_0_1"/>
<gene>
    <name evidence="3" type="ORF">D910_04617</name>
    <name evidence="2" type="ORF">YQE_11626</name>
</gene>
<sequence length="265" mass="30289">MTTQEDRTLKSGMSFPKWMKSRMNDRLVIQFQLNMNGFQRFTAACTRFDLDQSTFSPPELDDSFMHYYRQSTMKNDKTTDTKMVEASTGQPIKTDFSHISAKSEHFTKPRPKGTDDGFKSEASQVGNSILRVASQIVSGKRLPENRPEPAEECEQLLAKFDPYRRRGSKSLPASPLSSPKSRRRMNKFFTSPYVEADKSKGWILASLLAKREFSQSMGFIGEEKKEELERAASTASMDDFKHKSPAFQAKPSELREMNFWSPTSM</sequence>
<dbReference type="AlphaFoldDB" id="N6T2E0"/>
<evidence type="ECO:0000256" key="1">
    <source>
        <dbReference type="SAM" id="MobiDB-lite"/>
    </source>
</evidence>
<reference evidence="2 4" key="1">
    <citation type="journal article" date="2013" name="Genome Biol.">
        <title>Draft genome of the mountain pine beetle, Dendroctonus ponderosae Hopkins, a major forest pest.</title>
        <authorList>
            <person name="Keeling C.I."/>
            <person name="Yuen M.M."/>
            <person name="Liao N.Y."/>
            <person name="Docking T.R."/>
            <person name="Chan S.K."/>
            <person name="Taylor G.A."/>
            <person name="Palmquist D.L."/>
            <person name="Jackman S.D."/>
            <person name="Nguyen A."/>
            <person name="Li M."/>
            <person name="Henderson H."/>
            <person name="Janes J.K."/>
            <person name="Zhao Y."/>
            <person name="Pandoh P."/>
            <person name="Moore R."/>
            <person name="Sperling F.A."/>
            <person name="Huber D.P."/>
            <person name="Birol I."/>
            <person name="Jones S.J."/>
            <person name="Bohlmann J."/>
        </authorList>
    </citation>
    <scope>NUCLEOTIDE SEQUENCE</scope>
</reference>
<dbReference type="EMBL" id="KB741259">
    <property type="protein sequence ID" value="ENN71703.1"/>
    <property type="molecule type" value="Genomic_DNA"/>
</dbReference>
<dbReference type="EMBL" id="KB631924">
    <property type="protein sequence ID" value="ERL87219.1"/>
    <property type="molecule type" value="Genomic_DNA"/>
</dbReference>
<dbReference type="OrthoDB" id="8192147at2759"/>
<name>N6T2E0_DENPD</name>
<dbReference type="Proteomes" id="UP000030742">
    <property type="component" value="Unassembled WGS sequence"/>
</dbReference>
<protein>
    <submittedName>
        <fullName evidence="2">Uncharacterized protein</fullName>
    </submittedName>
</protein>
<feature type="region of interest" description="Disordered" evidence="1">
    <location>
        <begin position="101"/>
        <end position="120"/>
    </location>
</feature>
<feature type="compositionally biased region" description="Basic and acidic residues" evidence="1">
    <location>
        <begin position="101"/>
        <end position="119"/>
    </location>
</feature>